<keyword evidence="3" id="KW-1185">Reference proteome</keyword>
<proteinExistence type="predicted"/>
<dbReference type="EMBL" id="LGRX02007196">
    <property type="protein sequence ID" value="KAK3275483.1"/>
    <property type="molecule type" value="Genomic_DNA"/>
</dbReference>
<evidence type="ECO:0000313" key="3">
    <source>
        <dbReference type="Proteomes" id="UP001190700"/>
    </source>
</evidence>
<name>A0AAE0GCP3_9CHLO</name>
<organism evidence="2 3">
    <name type="scientific">Cymbomonas tetramitiformis</name>
    <dbReference type="NCBI Taxonomy" id="36881"/>
    <lineage>
        <taxon>Eukaryota</taxon>
        <taxon>Viridiplantae</taxon>
        <taxon>Chlorophyta</taxon>
        <taxon>Pyramimonadophyceae</taxon>
        <taxon>Pyramimonadales</taxon>
        <taxon>Pyramimonadaceae</taxon>
        <taxon>Cymbomonas</taxon>
    </lineage>
</organism>
<gene>
    <name evidence="2" type="ORF">CYMTET_16390</name>
</gene>
<comment type="caution">
    <text evidence="2">The sequence shown here is derived from an EMBL/GenBank/DDBJ whole genome shotgun (WGS) entry which is preliminary data.</text>
</comment>
<dbReference type="AlphaFoldDB" id="A0AAE0GCP3"/>
<evidence type="ECO:0000313" key="2">
    <source>
        <dbReference type="EMBL" id="KAK3275483.1"/>
    </source>
</evidence>
<reference evidence="2 3" key="1">
    <citation type="journal article" date="2015" name="Genome Biol. Evol.">
        <title>Comparative Genomics of a Bacterivorous Green Alga Reveals Evolutionary Causalities and Consequences of Phago-Mixotrophic Mode of Nutrition.</title>
        <authorList>
            <person name="Burns J.A."/>
            <person name="Paasch A."/>
            <person name="Narechania A."/>
            <person name="Kim E."/>
        </authorList>
    </citation>
    <scope>NUCLEOTIDE SEQUENCE [LARGE SCALE GENOMIC DNA]</scope>
    <source>
        <strain evidence="2 3">PLY_AMNH</strain>
    </source>
</reference>
<sequence length="262" mass="28741">MRGSYKLFPGNTIASSEYRVPGSEELDPRSIEAQEGEQSDDPEFRLHAAREELARLKHTDALTQSMTVMASAKTLADELGLTPDEQRRRMAQLAALGLNAVDPESVVAHMGQAVEDLGALKETRRSERLLLQERMQAAVAKLELPGDYWAKEKESLGTGVTNDEMQLLIRKAEQLDVWVEIRELEAKIASGDTSKSDLSEQMRSLQSKHGKPPEKPKPKPKPKPAPEPEPDDGKPKRKFLQRGAGASRGGVIAAKKTGGEAT</sequence>
<dbReference type="Proteomes" id="UP001190700">
    <property type="component" value="Unassembled WGS sequence"/>
</dbReference>
<accession>A0AAE0GCP3</accession>
<feature type="region of interest" description="Disordered" evidence="1">
    <location>
        <begin position="189"/>
        <end position="262"/>
    </location>
</feature>
<feature type="region of interest" description="Disordered" evidence="1">
    <location>
        <begin position="16"/>
        <end position="43"/>
    </location>
</feature>
<evidence type="ECO:0000256" key="1">
    <source>
        <dbReference type="SAM" id="MobiDB-lite"/>
    </source>
</evidence>
<protein>
    <submittedName>
        <fullName evidence="2">Uncharacterized protein</fullName>
    </submittedName>
</protein>